<dbReference type="SUPFAM" id="SSF51556">
    <property type="entry name" value="Metallo-dependent hydrolases"/>
    <property type="match status" value="1"/>
</dbReference>
<evidence type="ECO:0000259" key="2">
    <source>
        <dbReference type="Pfam" id="PF04909"/>
    </source>
</evidence>
<keyword evidence="4" id="KW-1185">Reference proteome</keyword>
<keyword evidence="1" id="KW-0456">Lyase</keyword>
<dbReference type="InterPro" id="IPR032465">
    <property type="entry name" value="ACMSD"/>
</dbReference>
<sequence length="262" mass="30119">MRIIDTHAHIFPPKIEQTATNAIRDFYDRPRMYHAGSVEELLKSGKSAGVEKFVVFSTATTKQQVENIHDFIIEMCAKHPELIGAGTMHVEYEDVEREIDRIYSSGIRGVKLHPDFQKFDFDDPRLFPFFALLEKKDMFVITHSGDNRYNYSHPEKVARIAHMYPKLRIIAAHFGGWMMWETARKILVLPNVYVDTSSTIGFGGAAPVLEGLKTFDRSHIFFGCDFPMWDHGAEVRKLMELGIEDSVLEDIFYNNFAAFYGL</sequence>
<dbReference type="STRING" id="1123282.SAMN02745823_00625"/>
<dbReference type="OrthoDB" id="9771932at2"/>
<dbReference type="PANTHER" id="PTHR21240:SF28">
    <property type="entry name" value="ISO-OROTATE DECARBOXYLASE (EUROFUNG)"/>
    <property type="match status" value="1"/>
</dbReference>
<evidence type="ECO:0000313" key="3">
    <source>
        <dbReference type="EMBL" id="SHH65103.1"/>
    </source>
</evidence>
<evidence type="ECO:0000313" key="4">
    <source>
        <dbReference type="Proteomes" id="UP000183995"/>
    </source>
</evidence>
<dbReference type="Gene3D" id="3.20.20.140">
    <property type="entry name" value="Metal-dependent hydrolases"/>
    <property type="match status" value="1"/>
</dbReference>
<name>A0A1M5UQX6_9FIRM</name>
<dbReference type="AlphaFoldDB" id="A0A1M5UQX6"/>
<proteinExistence type="predicted"/>
<dbReference type="RefSeq" id="WP_073076149.1">
    <property type="nucleotide sequence ID" value="NZ_FQXV01000001.1"/>
</dbReference>
<accession>A0A1M5UQX6</accession>
<dbReference type="PANTHER" id="PTHR21240">
    <property type="entry name" value="2-AMINO-3-CARBOXYLMUCONATE-6-SEMIALDEHYDE DECARBOXYLASE"/>
    <property type="match status" value="1"/>
</dbReference>
<dbReference type="CDD" id="cd01292">
    <property type="entry name" value="metallo-dependent_hydrolases"/>
    <property type="match status" value="1"/>
</dbReference>
<dbReference type="Proteomes" id="UP000183995">
    <property type="component" value="Unassembled WGS sequence"/>
</dbReference>
<reference evidence="3 4" key="1">
    <citation type="submission" date="2016-11" db="EMBL/GenBank/DDBJ databases">
        <authorList>
            <person name="Jaros S."/>
            <person name="Januszkiewicz K."/>
            <person name="Wedrychowicz H."/>
        </authorList>
    </citation>
    <scope>NUCLEOTIDE SEQUENCE [LARGE SCALE GENOMIC DNA]</scope>
    <source>
        <strain evidence="3 4">DSM 10068</strain>
    </source>
</reference>
<organism evidence="3 4">
    <name type="scientific">Sporobacter termitidis DSM 10068</name>
    <dbReference type="NCBI Taxonomy" id="1123282"/>
    <lineage>
        <taxon>Bacteria</taxon>
        <taxon>Bacillati</taxon>
        <taxon>Bacillota</taxon>
        <taxon>Clostridia</taxon>
        <taxon>Eubacteriales</taxon>
        <taxon>Oscillospiraceae</taxon>
        <taxon>Sporobacter</taxon>
    </lineage>
</organism>
<dbReference type="GO" id="GO:0016831">
    <property type="term" value="F:carboxy-lyase activity"/>
    <property type="evidence" value="ECO:0007669"/>
    <property type="project" value="InterPro"/>
</dbReference>
<evidence type="ECO:0000256" key="1">
    <source>
        <dbReference type="ARBA" id="ARBA00023239"/>
    </source>
</evidence>
<dbReference type="InterPro" id="IPR032466">
    <property type="entry name" value="Metal_Hydrolase"/>
</dbReference>
<gene>
    <name evidence="3" type="ORF">SAMN02745823_00625</name>
</gene>
<dbReference type="GO" id="GO:0019748">
    <property type="term" value="P:secondary metabolic process"/>
    <property type="evidence" value="ECO:0007669"/>
    <property type="project" value="TreeGrafter"/>
</dbReference>
<dbReference type="EMBL" id="FQXV01000001">
    <property type="protein sequence ID" value="SHH65103.1"/>
    <property type="molecule type" value="Genomic_DNA"/>
</dbReference>
<dbReference type="GO" id="GO:0016787">
    <property type="term" value="F:hydrolase activity"/>
    <property type="evidence" value="ECO:0007669"/>
    <property type="project" value="InterPro"/>
</dbReference>
<protein>
    <recommendedName>
        <fullName evidence="2">Amidohydrolase-related domain-containing protein</fullName>
    </recommendedName>
</protein>
<dbReference type="Pfam" id="PF04909">
    <property type="entry name" value="Amidohydro_2"/>
    <property type="match status" value="1"/>
</dbReference>
<dbReference type="InterPro" id="IPR006680">
    <property type="entry name" value="Amidohydro-rel"/>
</dbReference>
<dbReference type="GO" id="GO:0005737">
    <property type="term" value="C:cytoplasm"/>
    <property type="evidence" value="ECO:0007669"/>
    <property type="project" value="TreeGrafter"/>
</dbReference>
<feature type="domain" description="Amidohydrolase-related" evidence="2">
    <location>
        <begin position="4"/>
        <end position="262"/>
    </location>
</feature>